<accession>A0ABQ1I9I6</accession>
<dbReference type="EMBL" id="BMDY01000050">
    <property type="protein sequence ID" value="GGB21987.1"/>
    <property type="molecule type" value="Genomic_DNA"/>
</dbReference>
<evidence type="ECO:0000256" key="1">
    <source>
        <dbReference type="SAM" id="SignalP"/>
    </source>
</evidence>
<protein>
    <submittedName>
        <fullName evidence="2">Uncharacterized protein</fullName>
    </submittedName>
</protein>
<evidence type="ECO:0000313" key="3">
    <source>
        <dbReference type="Proteomes" id="UP000651977"/>
    </source>
</evidence>
<gene>
    <name evidence="2" type="ORF">GCM10007414_39240</name>
</gene>
<keyword evidence="1" id="KW-0732">Signal</keyword>
<dbReference type="RefSeq" id="WP_157051777.1">
    <property type="nucleotide sequence ID" value="NZ_BMDY01000050.1"/>
</dbReference>
<feature type="signal peptide" evidence="1">
    <location>
        <begin position="1"/>
        <end position="22"/>
    </location>
</feature>
<dbReference type="Proteomes" id="UP000651977">
    <property type="component" value="Unassembled WGS sequence"/>
</dbReference>
<organism evidence="2 3">
    <name type="scientific">Agarivorans gilvus</name>
    <dbReference type="NCBI Taxonomy" id="680279"/>
    <lineage>
        <taxon>Bacteria</taxon>
        <taxon>Pseudomonadati</taxon>
        <taxon>Pseudomonadota</taxon>
        <taxon>Gammaproteobacteria</taxon>
        <taxon>Alteromonadales</taxon>
        <taxon>Alteromonadaceae</taxon>
        <taxon>Agarivorans</taxon>
    </lineage>
</organism>
<reference evidence="3" key="1">
    <citation type="journal article" date="2019" name="Int. J. Syst. Evol. Microbiol.">
        <title>The Global Catalogue of Microorganisms (GCM) 10K type strain sequencing project: providing services to taxonomists for standard genome sequencing and annotation.</title>
        <authorList>
            <consortium name="The Broad Institute Genomics Platform"/>
            <consortium name="The Broad Institute Genome Sequencing Center for Infectious Disease"/>
            <person name="Wu L."/>
            <person name="Ma J."/>
        </authorList>
    </citation>
    <scope>NUCLEOTIDE SEQUENCE [LARGE SCALE GENOMIC DNA]</scope>
    <source>
        <strain evidence="3">CGMCC 1.10131</strain>
    </source>
</reference>
<proteinExistence type="predicted"/>
<comment type="caution">
    <text evidence="2">The sequence shown here is derived from an EMBL/GenBank/DDBJ whole genome shotgun (WGS) entry which is preliminary data.</text>
</comment>
<keyword evidence="3" id="KW-1185">Reference proteome</keyword>
<evidence type="ECO:0000313" key="2">
    <source>
        <dbReference type="EMBL" id="GGB21987.1"/>
    </source>
</evidence>
<name>A0ABQ1I9I6_9ALTE</name>
<feature type="chain" id="PRO_5045433233" evidence="1">
    <location>
        <begin position="23"/>
        <end position="167"/>
    </location>
</feature>
<sequence length="167" mass="19273">MHYRFRLLIAYLVLIFSATASSASLLKSDEDLAKDLELKYQALNAKTQTCREGRSSHIEVDKLTNQWFAGLSSERKKVVLLIANHEAMERCTQVQADEYSLSLVEYAAQTADKKQLEEWLHIRQNFKPQELVNDINALNNEKLIAFLKNPQFNKPFDLIAVFKQLEL</sequence>